<feature type="non-terminal residue" evidence="5">
    <location>
        <position position="145"/>
    </location>
</feature>
<reference evidence="5" key="1">
    <citation type="journal article" date="2014" name="Front. Microbiol.">
        <title>High frequency of phylogenetically diverse reductive dehalogenase-homologous genes in deep subseafloor sedimentary metagenomes.</title>
        <authorList>
            <person name="Kawai M."/>
            <person name="Futagami T."/>
            <person name="Toyoda A."/>
            <person name="Takaki Y."/>
            <person name="Nishi S."/>
            <person name="Hori S."/>
            <person name="Arai W."/>
            <person name="Tsubouchi T."/>
            <person name="Morono Y."/>
            <person name="Uchiyama I."/>
            <person name="Ito T."/>
            <person name="Fujiyama A."/>
            <person name="Inagaki F."/>
            <person name="Takami H."/>
        </authorList>
    </citation>
    <scope>NUCLEOTIDE SEQUENCE</scope>
    <source>
        <strain evidence="5">Expedition CK06-06</strain>
    </source>
</reference>
<dbReference type="InterPro" id="IPR016035">
    <property type="entry name" value="Acyl_Trfase/lysoPLipase"/>
</dbReference>
<dbReference type="GO" id="GO:0004620">
    <property type="term" value="F:phospholipase activity"/>
    <property type="evidence" value="ECO:0007669"/>
    <property type="project" value="TreeGrafter"/>
</dbReference>
<dbReference type="GO" id="GO:0016042">
    <property type="term" value="P:lipid catabolic process"/>
    <property type="evidence" value="ECO:0007669"/>
    <property type="project" value="UniProtKB-KW"/>
</dbReference>
<dbReference type="Pfam" id="PF01734">
    <property type="entry name" value="Patatin"/>
    <property type="match status" value="1"/>
</dbReference>
<dbReference type="GO" id="GO:0006631">
    <property type="term" value="P:fatty acid metabolic process"/>
    <property type="evidence" value="ECO:0007669"/>
    <property type="project" value="TreeGrafter"/>
</dbReference>
<evidence type="ECO:0000313" key="5">
    <source>
        <dbReference type="EMBL" id="GAF97849.1"/>
    </source>
</evidence>
<evidence type="ECO:0000256" key="3">
    <source>
        <dbReference type="ARBA" id="ARBA00023098"/>
    </source>
</evidence>
<gene>
    <name evidence="5" type="ORF">S01H1_26571</name>
</gene>
<dbReference type="AlphaFoldDB" id="X0TX55"/>
<proteinExistence type="predicted"/>
<evidence type="ECO:0000259" key="4">
    <source>
        <dbReference type="PROSITE" id="PS51635"/>
    </source>
</evidence>
<sequence length="145" mass="15824">MATDSHGNAFRVLCLDGGGAKGLYTLGVLKGIEGMRAGRIHEHFDLIFGTSTGAIIPALLALGHGVDEIAALYREHVVKVMARTFPRQKTAALERLSREVFADKTHEDLKTGIGIVCTNWDSERPLIFKADVRRAFGDKGTFVPF</sequence>
<evidence type="ECO:0000256" key="2">
    <source>
        <dbReference type="ARBA" id="ARBA00022963"/>
    </source>
</evidence>
<dbReference type="SUPFAM" id="SSF52151">
    <property type="entry name" value="FabD/lysophospholipase-like"/>
    <property type="match status" value="1"/>
</dbReference>
<dbReference type="Gene3D" id="3.40.1090.10">
    <property type="entry name" value="Cytosolic phospholipase A2 catalytic domain"/>
    <property type="match status" value="1"/>
</dbReference>
<keyword evidence="2" id="KW-0442">Lipid degradation</keyword>
<dbReference type="InterPro" id="IPR002641">
    <property type="entry name" value="PNPLA_dom"/>
</dbReference>
<dbReference type="PANTHER" id="PTHR24185">
    <property type="entry name" value="CALCIUM-INDEPENDENT PHOSPHOLIPASE A2-GAMMA"/>
    <property type="match status" value="1"/>
</dbReference>
<organism evidence="5">
    <name type="scientific">marine sediment metagenome</name>
    <dbReference type="NCBI Taxonomy" id="412755"/>
    <lineage>
        <taxon>unclassified sequences</taxon>
        <taxon>metagenomes</taxon>
        <taxon>ecological metagenomes</taxon>
    </lineage>
</organism>
<comment type="caution">
    <text evidence="5">The sequence shown here is derived from an EMBL/GenBank/DDBJ whole genome shotgun (WGS) entry which is preliminary data.</text>
</comment>
<protein>
    <recommendedName>
        <fullName evidence="4">PNPLA domain-containing protein</fullName>
    </recommendedName>
</protein>
<feature type="domain" description="PNPLA" evidence="4">
    <location>
        <begin position="13"/>
        <end position="145"/>
    </location>
</feature>
<dbReference type="EMBL" id="BARS01016111">
    <property type="protein sequence ID" value="GAF97849.1"/>
    <property type="molecule type" value="Genomic_DNA"/>
</dbReference>
<accession>X0TX55</accession>
<dbReference type="PROSITE" id="PS51635">
    <property type="entry name" value="PNPLA"/>
    <property type="match status" value="1"/>
</dbReference>
<keyword evidence="3" id="KW-0443">Lipid metabolism</keyword>
<dbReference type="PANTHER" id="PTHR24185:SF1">
    <property type="entry name" value="CALCIUM-INDEPENDENT PHOSPHOLIPASE A2-GAMMA"/>
    <property type="match status" value="1"/>
</dbReference>
<keyword evidence="1" id="KW-0378">Hydrolase</keyword>
<name>X0TX55_9ZZZZ</name>
<dbReference type="GO" id="GO:0016020">
    <property type="term" value="C:membrane"/>
    <property type="evidence" value="ECO:0007669"/>
    <property type="project" value="TreeGrafter"/>
</dbReference>
<evidence type="ECO:0000256" key="1">
    <source>
        <dbReference type="ARBA" id="ARBA00022801"/>
    </source>
</evidence>